<evidence type="ECO:0000313" key="3">
    <source>
        <dbReference type="EMBL" id="KAF2691682.1"/>
    </source>
</evidence>
<keyword evidence="4" id="KW-1185">Reference proteome</keyword>
<dbReference type="AlphaFoldDB" id="A0A6G1JM86"/>
<proteinExistence type="predicted"/>
<accession>A0A6G1JM86</accession>
<evidence type="ECO:0000256" key="2">
    <source>
        <dbReference type="SAM" id="SignalP"/>
    </source>
</evidence>
<keyword evidence="2" id="KW-0732">Signal</keyword>
<reference evidence="3" key="1">
    <citation type="journal article" date="2020" name="Stud. Mycol.">
        <title>101 Dothideomycetes genomes: a test case for predicting lifestyles and emergence of pathogens.</title>
        <authorList>
            <person name="Haridas S."/>
            <person name="Albert R."/>
            <person name="Binder M."/>
            <person name="Bloem J."/>
            <person name="Labutti K."/>
            <person name="Salamov A."/>
            <person name="Andreopoulos B."/>
            <person name="Baker S."/>
            <person name="Barry K."/>
            <person name="Bills G."/>
            <person name="Bluhm B."/>
            <person name="Cannon C."/>
            <person name="Castanera R."/>
            <person name="Culley D."/>
            <person name="Daum C."/>
            <person name="Ezra D."/>
            <person name="Gonzalez J."/>
            <person name="Henrissat B."/>
            <person name="Kuo A."/>
            <person name="Liang C."/>
            <person name="Lipzen A."/>
            <person name="Lutzoni F."/>
            <person name="Magnuson J."/>
            <person name="Mondo S."/>
            <person name="Nolan M."/>
            <person name="Ohm R."/>
            <person name="Pangilinan J."/>
            <person name="Park H.-J."/>
            <person name="Ramirez L."/>
            <person name="Alfaro M."/>
            <person name="Sun H."/>
            <person name="Tritt A."/>
            <person name="Yoshinaga Y."/>
            <person name="Zwiers L.-H."/>
            <person name="Turgeon B."/>
            <person name="Goodwin S."/>
            <person name="Spatafora J."/>
            <person name="Crous P."/>
            <person name="Grigoriev I."/>
        </authorList>
    </citation>
    <scope>NUCLEOTIDE SEQUENCE</scope>
    <source>
        <strain evidence="3">CBS 122367</strain>
    </source>
</reference>
<feature type="region of interest" description="Disordered" evidence="1">
    <location>
        <begin position="507"/>
        <end position="550"/>
    </location>
</feature>
<dbReference type="EMBL" id="MU005569">
    <property type="protein sequence ID" value="KAF2691682.1"/>
    <property type="molecule type" value="Genomic_DNA"/>
</dbReference>
<evidence type="ECO:0000313" key="4">
    <source>
        <dbReference type="Proteomes" id="UP000799291"/>
    </source>
</evidence>
<organism evidence="3 4">
    <name type="scientific">Lentithecium fluviatile CBS 122367</name>
    <dbReference type="NCBI Taxonomy" id="1168545"/>
    <lineage>
        <taxon>Eukaryota</taxon>
        <taxon>Fungi</taxon>
        <taxon>Dikarya</taxon>
        <taxon>Ascomycota</taxon>
        <taxon>Pezizomycotina</taxon>
        <taxon>Dothideomycetes</taxon>
        <taxon>Pleosporomycetidae</taxon>
        <taxon>Pleosporales</taxon>
        <taxon>Massarineae</taxon>
        <taxon>Lentitheciaceae</taxon>
        <taxon>Lentithecium</taxon>
    </lineage>
</organism>
<name>A0A6G1JM86_9PLEO</name>
<evidence type="ECO:0008006" key="5">
    <source>
        <dbReference type="Google" id="ProtNLM"/>
    </source>
</evidence>
<protein>
    <recommendedName>
        <fullName evidence="5">ASST-domain-containing protein</fullName>
    </recommendedName>
</protein>
<sequence length="587" mass="63507">MVTMRVLLLATLLWVYAAAQDDGPNNTTDPVSSYISRPDLHPPALNVSIQDGYAPGYVSICPYFFEQRGPYLFDKGGNLVWSGYNATEDEEEDNYNTHAMRVCSYNGSDHLCLWKGLQNGGWGFGHSIILNSNYELVKTFNTGNGAPENDFHESYLINNGATALLIAYNTIEYDLTPVNVTATPSWLLEGMFQEVNVSSGEVLFEWHSTDHVDLTASVSLPEGEDGTSEEEAWDYFHMNSVDKSERGNYLISVRHTSAIYHINGTDGEVIWTLSSTGNPNNTFQFDNFNFSYQHDAHFISENATHTIISLFDNASNGNDDTSSQSSGMIISLDLESNTATLIQQTFFPQPGGVLAGSQGNYQVLEDGGTFIGWGPVTAASETNAAGDPVFFAQWGQRMWNYRAYTFNWTGQPLSPPALVIPPQLENAATPFIAYFSWNGGTEVKQWRLWGSVNNVTGFKTLDTVDKEGFETRWTSENYTAFVFVEALGGEEESLGNSSVVGVGKLRSNGTVEMPTPQVVLETPSPSPTQEPSASPTGKSAQPTGSATATATATGTGIGAAMGGKGDVMAKVCMAVALGAVSVAFGAL</sequence>
<evidence type="ECO:0000256" key="1">
    <source>
        <dbReference type="SAM" id="MobiDB-lite"/>
    </source>
</evidence>
<dbReference type="Pfam" id="PF14269">
    <property type="entry name" value="Arylsulfotran_2"/>
    <property type="match status" value="1"/>
</dbReference>
<dbReference type="PANTHER" id="PTHR35340">
    <property type="entry name" value="PQQ ENZYME REPEAT PROTEIN-RELATED"/>
    <property type="match status" value="1"/>
</dbReference>
<dbReference type="Proteomes" id="UP000799291">
    <property type="component" value="Unassembled WGS sequence"/>
</dbReference>
<dbReference type="PANTHER" id="PTHR35340:SF9">
    <property type="entry name" value="ASST-DOMAIN-CONTAINING PROTEIN"/>
    <property type="match status" value="1"/>
</dbReference>
<dbReference type="OrthoDB" id="5427350at2759"/>
<dbReference type="InterPro" id="IPR039535">
    <property type="entry name" value="ASST-like"/>
</dbReference>
<feature type="signal peptide" evidence="2">
    <location>
        <begin position="1"/>
        <end position="19"/>
    </location>
</feature>
<gene>
    <name evidence="3" type="ORF">K458DRAFT_398108</name>
</gene>
<feature type="compositionally biased region" description="Low complexity" evidence="1">
    <location>
        <begin position="527"/>
        <end position="536"/>
    </location>
</feature>
<dbReference type="InterPro" id="IPR053143">
    <property type="entry name" value="Arylsulfate_ST"/>
</dbReference>
<feature type="chain" id="PRO_5026006947" description="ASST-domain-containing protein" evidence="2">
    <location>
        <begin position="20"/>
        <end position="587"/>
    </location>
</feature>